<proteinExistence type="predicted"/>
<dbReference type="RefSeq" id="WP_188771539.1">
    <property type="nucleotide sequence ID" value="NZ_BMKK01000024.1"/>
</dbReference>
<name>A0A917DYE9_9BACT</name>
<dbReference type="PANTHER" id="PTHR34817">
    <property type="entry name" value="NUCLEOTIDYLTRANSFERASE"/>
    <property type="match status" value="1"/>
</dbReference>
<keyword evidence="2" id="KW-1185">Reference proteome</keyword>
<protein>
    <submittedName>
        <fullName evidence="1">Nucleotidyltransferase</fullName>
    </submittedName>
</protein>
<evidence type="ECO:0000313" key="2">
    <source>
        <dbReference type="Proteomes" id="UP000609064"/>
    </source>
</evidence>
<dbReference type="InterPro" id="IPR018775">
    <property type="entry name" value="RlaP"/>
</dbReference>
<evidence type="ECO:0000313" key="1">
    <source>
        <dbReference type="EMBL" id="GGD83453.1"/>
    </source>
</evidence>
<sequence>MKIMYKAIVGSQAYGTNTQNSDVDFKGVYAQSVDDLIGFNYKEQIEVSKDECYYEVRRFLQLLQSANPTMLELLYMPDDCVIEKHPAFELIIENKHRFLTKKCLHSFGGYAVAQIKKAKGLDKKLNWEHDKVVRKTPFDFCYVYEDGKTTTLLHYLDKNKLNEAKCGLVALNHFKDCYALYYDFSGDLGYRGIVSEKGNEVKLSSIPKDEKPLCIMNFNKEGYSSHCKDYVEYETWLKNRNVQRYVDIQHHQQQIDGKNLLHCRRLLDMAKEIATEKTINVRRKNAQDLLKIRRGEINLAEFMQTAEEEITELTKLFEECDLPNEVDTDFVNALLLEVRKSIK</sequence>
<organism evidence="1 2">
    <name type="scientific">Emticicia aquatilis</name>
    <dbReference type="NCBI Taxonomy" id="1537369"/>
    <lineage>
        <taxon>Bacteria</taxon>
        <taxon>Pseudomonadati</taxon>
        <taxon>Bacteroidota</taxon>
        <taxon>Cytophagia</taxon>
        <taxon>Cytophagales</taxon>
        <taxon>Leadbetterellaceae</taxon>
        <taxon>Emticicia</taxon>
    </lineage>
</organism>
<accession>A0A917DYE9</accession>
<dbReference type="EMBL" id="BMKK01000024">
    <property type="protein sequence ID" value="GGD83453.1"/>
    <property type="molecule type" value="Genomic_DNA"/>
</dbReference>
<reference evidence="1" key="2">
    <citation type="submission" date="2020-09" db="EMBL/GenBank/DDBJ databases">
        <authorList>
            <person name="Sun Q."/>
            <person name="Zhou Y."/>
        </authorList>
    </citation>
    <scope>NUCLEOTIDE SEQUENCE</scope>
    <source>
        <strain evidence="1">CGMCC 1.15958</strain>
    </source>
</reference>
<comment type="caution">
    <text evidence="1">The sequence shown here is derived from an EMBL/GenBank/DDBJ whole genome shotgun (WGS) entry which is preliminary data.</text>
</comment>
<dbReference type="Pfam" id="PF10127">
    <property type="entry name" value="RlaP"/>
    <property type="match status" value="1"/>
</dbReference>
<gene>
    <name evidence="1" type="ORF">GCM10011514_54390</name>
</gene>
<dbReference type="AlphaFoldDB" id="A0A917DYE9"/>
<reference evidence="1" key="1">
    <citation type="journal article" date="2014" name="Int. J. Syst. Evol. Microbiol.">
        <title>Complete genome sequence of Corynebacterium casei LMG S-19264T (=DSM 44701T), isolated from a smear-ripened cheese.</title>
        <authorList>
            <consortium name="US DOE Joint Genome Institute (JGI-PGF)"/>
            <person name="Walter F."/>
            <person name="Albersmeier A."/>
            <person name="Kalinowski J."/>
            <person name="Ruckert C."/>
        </authorList>
    </citation>
    <scope>NUCLEOTIDE SEQUENCE</scope>
    <source>
        <strain evidence="1">CGMCC 1.15958</strain>
    </source>
</reference>
<dbReference type="Proteomes" id="UP000609064">
    <property type="component" value="Unassembled WGS sequence"/>
</dbReference>
<dbReference type="PANTHER" id="PTHR34817:SF1">
    <property type="entry name" value="NUCLEOTIDYLTRANSFERASE"/>
    <property type="match status" value="1"/>
</dbReference>